<dbReference type="EMBL" id="CP114040">
    <property type="protein sequence ID" value="WAS94268.1"/>
    <property type="molecule type" value="Genomic_DNA"/>
</dbReference>
<accession>A0ABY7H4R2</accession>
<name>A0ABY7H4R2_9BACT</name>
<organism evidence="1 2">
    <name type="scientific">Nannocystis punicea</name>
    <dbReference type="NCBI Taxonomy" id="2995304"/>
    <lineage>
        <taxon>Bacteria</taxon>
        <taxon>Pseudomonadati</taxon>
        <taxon>Myxococcota</taxon>
        <taxon>Polyangia</taxon>
        <taxon>Nannocystales</taxon>
        <taxon>Nannocystaceae</taxon>
        <taxon>Nannocystis</taxon>
    </lineage>
</organism>
<keyword evidence="2" id="KW-1185">Reference proteome</keyword>
<evidence type="ECO:0000313" key="2">
    <source>
        <dbReference type="Proteomes" id="UP001164459"/>
    </source>
</evidence>
<evidence type="ECO:0000313" key="1">
    <source>
        <dbReference type="EMBL" id="WAS94268.1"/>
    </source>
</evidence>
<protein>
    <submittedName>
        <fullName evidence="1">Uncharacterized protein</fullName>
    </submittedName>
</protein>
<dbReference type="RefSeq" id="WP_269036605.1">
    <property type="nucleotide sequence ID" value="NZ_CP114040.1"/>
</dbReference>
<reference evidence="1" key="1">
    <citation type="submission" date="2022-11" db="EMBL/GenBank/DDBJ databases">
        <title>Minimal conservation of predation-associated metabolite biosynthetic gene clusters underscores biosynthetic potential of Myxococcota including descriptions for ten novel species: Archangium lansinium sp. nov., Myxococcus landrumus sp. nov., Nannocystis bai.</title>
        <authorList>
            <person name="Ahearne A."/>
            <person name="Stevens C."/>
            <person name="Dowd S."/>
        </authorList>
    </citation>
    <scope>NUCLEOTIDE SEQUENCE</scope>
    <source>
        <strain evidence="1">Fl3</strain>
    </source>
</reference>
<sequence>MLMSVQEYVDWMTRLGRFGESAAAPEHDPRVCTRYLQLHARWLGGPLEAPVVVVPGGLGFYRDPLAGGGAFAWALVGALSHPVVPLAAPEIAAAAEAVAIALADDCGDSQVMTDTFEAEGLSEPTAPNGECFAWLSSPRARFDGTFSEYLASLSADRRRAARELLARFDESAGFRFVLTPEAPSEAELTWVAEQLTRQWGEDAAYALAQHLWPVAVAEVRPGQALFMRVYAGDQLAYFNGYLVRGAVITSQSTSRNLDLHHDGLGVVIDLLAIARLIDAFPAVRRLDPTCRTGLDDPPSIGVAKRKVVNENAYKPALLIGAPTPECAAGCPYFAPGQGWVAGTAGIVGRRL</sequence>
<gene>
    <name evidence="1" type="ORF">O0S08_49735</name>
</gene>
<dbReference type="Proteomes" id="UP001164459">
    <property type="component" value="Chromosome"/>
</dbReference>
<proteinExistence type="predicted"/>